<feature type="transmembrane region" description="Helical" evidence="7">
    <location>
        <begin position="184"/>
        <end position="207"/>
    </location>
</feature>
<dbReference type="Proteomes" id="UP000077339">
    <property type="component" value="Unassembled WGS sequence"/>
</dbReference>
<dbReference type="AlphaFoldDB" id="A0A176K1N2"/>
<feature type="domain" description="ABC transmembrane type-1" evidence="8">
    <location>
        <begin position="73"/>
        <end position="264"/>
    </location>
</feature>
<evidence type="ECO:0000256" key="6">
    <source>
        <dbReference type="ARBA" id="ARBA00023136"/>
    </source>
</evidence>
<keyword evidence="10" id="KW-1185">Reference proteome</keyword>
<keyword evidence="2 7" id="KW-0813">Transport</keyword>
<dbReference type="InterPro" id="IPR000515">
    <property type="entry name" value="MetI-like"/>
</dbReference>
<keyword evidence="5 7" id="KW-1133">Transmembrane helix</keyword>
<feature type="transmembrane region" description="Helical" evidence="7">
    <location>
        <begin position="142"/>
        <end position="163"/>
    </location>
</feature>
<dbReference type="OrthoDB" id="9787837at2"/>
<comment type="caution">
    <text evidence="9">The sequence shown here is derived from an EMBL/GenBank/DDBJ whole genome shotgun (WGS) entry which is preliminary data.</text>
</comment>
<proteinExistence type="inferred from homology"/>
<dbReference type="PANTHER" id="PTHR43744">
    <property type="entry name" value="ABC TRANSPORTER PERMEASE PROTEIN MG189-RELATED-RELATED"/>
    <property type="match status" value="1"/>
</dbReference>
<evidence type="ECO:0000256" key="4">
    <source>
        <dbReference type="ARBA" id="ARBA00022692"/>
    </source>
</evidence>
<dbReference type="PATRIC" id="fig|1453497.3.peg.1959"/>
<feature type="transmembrane region" description="Helical" evidence="7">
    <location>
        <begin position="108"/>
        <end position="130"/>
    </location>
</feature>
<evidence type="ECO:0000313" key="10">
    <source>
        <dbReference type="Proteomes" id="UP000077339"/>
    </source>
</evidence>
<protein>
    <submittedName>
        <fullName evidence="9">Glycerol-3-phosphate ABC transporter permease</fullName>
    </submittedName>
</protein>
<accession>A0A176K1N2</accession>
<organism evidence="9 10">
    <name type="scientific">Kosmotoga arenicorallina S304</name>
    <dbReference type="NCBI Taxonomy" id="1453497"/>
    <lineage>
        <taxon>Bacteria</taxon>
        <taxon>Thermotogati</taxon>
        <taxon>Thermotogota</taxon>
        <taxon>Thermotogae</taxon>
        <taxon>Kosmotogales</taxon>
        <taxon>Kosmotogaceae</taxon>
        <taxon>Kosmotoga</taxon>
    </lineage>
</organism>
<evidence type="ECO:0000313" key="9">
    <source>
        <dbReference type="EMBL" id="OAA30724.1"/>
    </source>
</evidence>
<dbReference type="InterPro" id="IPR035906">
    <property type="entry name" value="MetI-like_sf"/>
</dbReference>
<dbReference type="PROSITE" id="PS50928">
    <property type="entry name" value="ABC_TM1"/>
    <property type="match status" value="1"/>
</dbReference>
<reference evidence="9 10" key="1">
    <citation type="submission" date="2014-02" db="EMBL/GenBank/DDBJ databases">
        <title>Kosmotoga genome sequencing.</title>
        <authorList>
            <person name="Pollo S.M."/>
            <person name="Charchuk R."/>
            <person name="Nesbo C.L."/>
        </authorList>
    </citation>
    <scope>NUCLEOTIDE SEQUENCE [LARGE SCALE GENOMIC DNA]</scope>
    <source>
        <strain evidence="9 10">S304</strain>
    </source>
</reference>
<dbReference type="PANTHER" id="PTHR43744:SF8">
    <property type="entry name" value="SN-GLYCEROL-3-PHOSPHATE TRANSPORT SYSTEM PERMEASE PROTEIN UGPE"/>
    <property type="match status" value="1"/>
</dbReference>
<evidence type="ECO:0000256" key="5">
    <source>
        <dbReference type="ARBA" id="ARBA00022989"/>
    </source>
</evidence>
<evidence type="ECO:0000256" key="3">
    <source>
        <dbReference type="ARBA" id="ARBA00022475"/>
    </source>
</evidence>
<evidence type="ECO:0000256" key="1">
    <source>
        <dbReference type="ARBA" id="ARBA00004651"/>
    </source>
</evidence>
<keyword evidence="6 7" id="KW-0472">Membrane</keyword>
<dbReference type="GO" id="GO:0055085">
    <property type="term" value="P:transmembrane transport"/>
    <property type="evidence" value="ECO:0007669"/>
    <property type="project" value="InterPro"/>
</dbReference>
<gene>
    <name evidence="9" type="ORF">AT15_09895</name>
</gene>
<feature type="transmembrane region" description="Helical" evidence="7">
    <location>
        <begin position="243"/>
        <end position="264"/>
    </location>
</feature>
<dbReference type="SUPFAM" id="SSF161098">
    <property type="entry name" value="MetI-like"/>
    <property type="match status" value="1"/>
</dbReference>
<feature type="transmembrane region" description="Helical" evidence="7">
    <location>
        <begin position="72"/>
        <end position="96"/>
    </location>
</feature>
<dbReference type="STRING" id="1453497.AT15_09895"/>
<keyword evidence="4 7" id="KW-0812">Transmembrane</keyword>
<dbReference type="GO" id="GO:0005886">
    <property type="term" value="C:plasma membrane"/>
    <property type="evidence" value="ECO:0007669"/>
    <property type="project" value="UniProtKB-SubCell"/>
</dbReference>
<name>A0A176K1N2_9BACT</name>
<dbReference type="CDD" id="cd06261">
    <property type="entry name" value="TM_PBP2"/>
    <property type="match status" value="1"/>
</dbReference>
<dbReference type="Gene3D" id="1.10.3720.10">
    <property type="entry name" value="MetI-like"/>
    <property type="match status" value="1"/>
</dbReference>
<dbReference type="EMBL" id="JFHK01000007">
    <property type="protein sequence ID" value="OAA30724.1"/>
    <property type="molecule type" value="Genomic_DNA"/>
</dbReference>
<dbReference type="RefSeq" id="WP_068347351.1">
    <property type="nucleotide sequence ID" value="NZ_JFHK01000007.1"/>
</dbReference>
<dbReference type="Pfam" id="PF00528">
    <property type="entry name" value="BPD_transp_1"/>
    <property type="match status" value="1"/>
</dbReference>
<comment type="similarity">
    <text evidence="7">Belongs to the binding-protein-dependent transport system permease family.</text>
</comment>
<keyword evidence="3" id="KW-1003">Cell membrane</keyword>
<evidence type="ECO:0000256" key="7">
    <source>
        <dbReference type="RuleBase" id="RU363032"/>
    </source>
</evidence>
<feature type="transmembrane region" description="Helical" evidence="7">
    <location>
        <begin position="12"/>
        <end position="37"/>
    </location>
</feature>
<evidence type="ECO:0000256" key="2">
    <source>
        <dbReference type="ARBA" id="ARBA00022448"/>
    </source>
</evidence>
<sequence>MTRSTKKLLNTILIEIVLITISFIFIMPIILAITMSLQPPEGVFSFPPKFFPSSFHWKNYVDAFNTVPFGRLILNSLLIATMITAGKIFTGTLAGYAFANFKFRGRNFAFSFLFATLFLPAETIMILPLFNLMNKFGWVNTYWAMTIPFMASATNTFLFRQHFMTIPSSLEDSARIDGAGPMTYFVKILLPLSKAIIGGATIINFVYAWNMYLWPLIITMEDNMKTVQIGVRMLISAESANNWGIIMAGTMIAVLPTLLLFFTLQDLFVRSLVRSGIKE</sequence>
<comment type="subcellular location">
    <subcellularLocation>
        <location evidence="1 7">Cell membrane</location>
        <topology evidence="1 7">Multi-pass membrane protein</topology>
    </subcellularLocation>
</comment>
<evidence type="ECO:0000259" key="8">
    <source>
        <dbReference type="PROSITE" id="PS50928"/>
    </source>
</evidence>